<sequence>MTGKTTIVAGLGFRKNAGADAIGGAVVAALEAAGVEAASLTALATLADKAAEPGFLEAAQRLRMRVALVSESDLAEAAPGGLTLSARVLAEKGVPSVAEAAALAAAGPGARLLCARVTNREAACAIAIGKDAAAKAIPGKVGTGFPSGIASEQ</sequence>
<dbReference type="Gene3D" id="3.30.420.180">
    <property type="entry name" value="CobE/GbiG C-terminal domain"/>
    <property type="match status" value="1"/>
</dbReference>
<organism evidence="2 3">
    <name type="scientific">Rhodomicrobium udaipurense</name>
    <dbReference type="NCBI Taxonomy" id="1202716"/>
    <lineage>
        <taxon>Bacteria</taxon>
        <taxon>Pseudomonadati</taxon>
        <taxon>Pseudomonadota</taxon>
        <taxon>Alphaproteobacteria</taxon>
        <taxon>Hyphomicrobiales</taxon>
        <taxon>Hyphomicrobiaceae</taxon>
        <taxon>Rhodomicrobium</taxon>
    </lineage>
</organism>
<dbReference type="Proteomes" id="UP000623250">
    <property type="component" value="Unassembled WGS sequence"/>
</dbReference>
<keyword evidence="3" id="KW-1185">Reference proteome</keyword>
<dbReference type="Pfam" id="PF01890">
    <property type="entry name" value="CbiG_C"/>
    <property type="match status" value="1"/>
</dbReference>
<evidence type="ECO:0000313" key="3">
    <source>
        <dbReference type="Proteomes" id="UP000623250"/>
    </source>
</evidence>
<dbReference type="EMBL" id="JAEMUK010000078">
    <property type="protein sequence ID" value="MBJ7544282.1"/>
    <property type="molecule type" value="Genomic_DNA"/>
</dbReference>
<dbReference type="InterPro" id="IPR002750">
    <property type="entry name" value="CobE/GbiG_C"/>
</dbReference>
<proteinExistence type="predicted"/>
<accession>A0A8I1GIW9</accession>
<name>A0A8I1GIW9_9HYPH</name>
<evidence type="ECO:0000313" key="2">
    <source>
        <dbReference type="EMBL" id="MBJ7544282.1"/>
    </source>
</evidence>
<comment type="caution">
    <text evidence="2">The sequence shown here is derived from an EMBL/GenBank/DDBJ whole genome shotgun (WGS) entry which is preliminary data.</text>
</comment>
<dbReference type="RefSeq" id="WP_052037353.1">
    <property type="nucleotide sequence ID" value="NZ_JAEMUK010000078.1"/>
</dbReference>
<feature type="domain" description="CobE/GbiG C-terminal" evidence="1">
    <location>
        <begin position="7"/>
        <end position="127"/>
    </location>
</feature>
<dbReference type="PANTHER" id="PTHR37477">
    <property type="entry name" value="COBALT-PRECORRIN-5A HYDROLASE"/>
    <property type="match status" value="1"/>
</dbReference>
<dbReference type="PANTHER" id="PTHR37477:SF1">
    <property type="entry name" value="COBALT-PRECORRIN-5A HYDROLASE"/>
    <property type="match status" value="1"/>
</dbReference>
<evidence type="ECO:0000259" key="1">
    <source>
        <dbReference type="Pfam" id="PF01890"/>
    </source>
</evidence>
<dbReference type="SUPFAM" id="SSF159664">
    <property type="entry name" value="CobE/GbiG C-terminal domain-like"/>
    <property type="match status" value="1"/>
</dbReference>
<dbReference type="InterPro" id="IPR052553">
    <property type="entry name" value="CbiG_hydrolase"/>
</dbReference>
<dbReference type="AlphaFoldDB" id="A0A8I1GIW9"/>
<reference evidence="2 3" key="1">
    <citation type="submission" date="2020-12" db="EMBL/GenBank/DDBJ databases">
        <title>Revised draft genomes of Rhodomicrobium vannielii ATCC 17100 and Rhodomicrobium udaipurense JA643.</title>
        <authorList>
            <person name="Conners E.M."/>
            <person name="Davenport E.J."/>
            <person name="Bose A."/>
        </authorList>
    </citation>
    <scope>NUCLEOTIDE SEQUENCE [LARGE SCALE GENOMIC DNA]</scope>
    <source>
        <strain evidence="2 3">JA643</strain>
    </source>
</reference>
<gene>
    <name evidence="2" type="ORF">JDN41_12075</name>
</gene>
<dbReference type="InterPro" id="IPR036518">
    <property type="entry name" value="CobE/GbiG_C_sf"/>
</dbReference>
<protein>
    <submittedName>
        <fullName evidence="2">Cobalamin biosynthesis protein</fullName>
    </submittedName>
</protein>
<dbReference type="GO" id="GO:0009236">
    <property type="term" value="P:cobalamin biosynthetic process"/>
    <property type="evidence" value="ECO:0007669"/>
    <property type="project" value="InterPro"/>
</dbReference>